<evidence type="ECO:0000313" key="4">
    <source>
        <dbReference type="Proteomes" id="UP000243376"/>
    </source>
</evidence>
<evidence type="ECO:0000256" key="1">
    <source>
        <dbReference type="ARBA" id="ARBA00008812"/>
    </source>
</evidence>
<name>A0A2J6XB32_9CHLR</name>
<evidence type="ECO:0000313" key="3">
    <source>
        <dbReference type="EMBL" id="PMP84830.1"/>
    </source>
</evidence>
<evidence type="ECO:0000259" key="2">
    <source>
        <dbReference type="SMART" id="SM00867"/>
    </source>
</evidence>
<dbReference type="Proteomes" id="UP000243376">
    <property type="component" value="Unassembled WGS sequence"/>
</dbReference>
<dbReference type="SMART" id="SM00867">
    <property type="entry name" value="YceI"/>
    <property type="match status" value="1"/>
</dbReference>
<organism evidence="3 4">
    <name type="scientific">Chloroflexus aggregans</name>
    <dbReference type="NCBI Taxonomy" id="152260"/>
    <lineage>
        <taxon>Bacteria</taxon>
        <taxon>Bacillati</taxon>
        <taxon>Chloroflexota</taxon>
        <taxon>Chloroflexia</taxon>
        <taxon>Chloroflexales</taxon>
        <taxon>Chloroflexineae</taxon>
        <taxon>Chloroflexaceae</taxon>
        <taxon>Chloroflexus</taxon>
    </lineage>
</organism>
<comment type="similarity">
    <text evidence="1">Belongs to the UPF0312 family.</text>
</comment>
<reference evidence="3 4" key="1">
    <citation type="submission" date="2018-01" db="EMBL/GenBank/DDBJ databases">
        <title>Metagenomic assembled genomes from two thermal pools in the Uzon Caldera, Kamchatka, Russia.</title>
        <authorList>
            <person name="Wilkins L."/>
            <person name="Ettinger C."/>
        </authorList>
    </citation>
    <scope>NUCLEOTIDE SEQUENCE [LARGE SCALE GENOMIC DNA]</scope>
    <source>
        <strain evidence="3">ZAV-02</strain>
    </source>
</reference>
<dbReference type="EMBL" id="PNIQ01000208">
    <property type="protein sequence ID" value="PMP84830.1"/>
    <property type="molecule type" value="Genomic_DNA"/>
</dbReference>
<comment type="caution">
    <text evidence="3">The sequence shown here is derived from an EMBL/GenBank/DDBJ whole genome shotgun (WGS) entry which is preliminary data.</text>
</comment>
<sequence>MTWTIDASHSTITFSVRHMMISKVRGRFSRFEGTVNFDEQNPANSSVQVTIDATSIDTRDERRDGHLMSPDFLDVANYPSITFASKRIELIDETHGRIIGDLTIRGVTREVVLDVEYNGQSKSPWGTTSAGFSASTKINRKDWGLTWNVALETGGVLVGEEVSIEIELEIMKQVPQENPITA</sequence>
<gene>
    <name evidence="3" type="ORF">C0184_03095</name>
</gene>
<dbReference type="InterPro" id="IPR036761">
    <property type="entry name" value="TTHA0802/YceI-like_sf"/>
</dbReference>
<dbReference type="InterPro" id="IPR007372">
    <property type="entry name" value="Lipid/polyisoprenoid-bd_YceI"/>
</dbReference>
<feature type="domain" description="Lipid/polyisoprenoid-binding YceI-like" evidence="2">
    <location>
        <begin position="2"/>
        <end position="171"/>
    </location>
</feature>
<dbReference type="Pfam" id="PF04264">
    <property type="entry name" value="YceI"/>
    <property type="match status" value="1"/>
</dbReference>
<proteinExistence type="inferred from homology"/>
<dbReference type="Gene3D" id="2.40.128.110">
    <property type="entry name" value="Lipid/polyisoprenoid-binding, YceI-like"/>
    <property type="match status" value="1"/>
</dbReference>
<accession>A0A2J6XB32</accession>
<dbReference type="PANTHER" id="PTHR34406:SF1">
    <property type="entry name" value="PROTEIN YCEI"/>
    <property type="match status" value="1"/>
</dbReference>
<protein>
    <submittedName>
        <fullName evidence="3">Polyisoprenoid-binding protein</fullName>
    </submittedName>
</protein>
<dbReference type="PANTHER" id="PTHR34406">
    <property type="entry name" value="PROTEIN YCEI"/>
    <property type="match status" value="1"/>
</dbReference>
<dbReference type="AlphaFoldDB" id="A0A2J6XB32"/>
<dbReference type="SUPFAM" id="SSF101874">
    <property type="entry name" value="YceI-like"/>
    <property type="match status" value="1"/>
</dbReference>